<reference evidence="7 8" key="1">
    <citation type="journal article" date="2018" name="IMA Fungus">
        <title>IMA Genome-F 9: Draft genome sequence of Annulohypoxylon stygium, Aspergillus mulundensis, Berkeleyomyces basicola (syn. Thielaviopsis basicola), Ceratocystis smalleyi, two Cercospora beticola strains, Coleophoma cylindrospora, Fusarium fracticaudum, Phialophora cf. hyalina, and Morchella septimelata.</title>
        <authorList>
            <person name="Wingfield B.D."/>
            <person name="Bills G.F."/>
            <person name="Dong Y."/>
            <person name="Huang W."/>
            <person name="Nel W.J."/>
            <person name="Swalarsk-Parry B.S."/>
            <person name="Vaghefi N."/>
            <person name="Wilken P.M."/>
            <person name="An Z."/>
            <person name="de Beer Z.W."/>
            <person name="De Vos L."/>
            <person name="Chen L."/>
            <person name="Duong T.A."/>
            <person name="Gao Y."/>
            <person name="Hammerbacher A."/>
            <person name="Kikkert J.R."/>
            <person name="Li Y."/>
            <person name="Li H."/>
            <person name="Li K."/>
            <person name="Li Q."/>
            <person name="Liu X."/>
            <person name="Ma X."/>
            <person name="Naidoo K."/>
            <person name="Pethybridge S.J."/>
            <person name="Sun J."/>
            <person name="Steenkamp E.T."/>
            <person name="van der Nest M.A."/>
            <person name="van Wyk S."/>
            <person name="Wingfield M.J."/>
            <person name="Xiong C."/>
            <person name="Yue Q."/>
            <person name="Zhang X."/>
        </authorList>
    </citation>
    <scope>NUCLEOTIDE SEQUENCE [LARGE SCALE GENOMIC DNA]</scope>
    <source>
        <strain evidence="7 8">BP6252</strain>
    </source>
</reference>
<dbReference type="PROSITE" id="PS50048">
    <property type="entry name" value="ZN2_CY6_FUNGAL_2"/>
    <property type="match status" value="1"/>
</dbReference>
<keyword evidence="4" id="KW-0804">Transcription</keyword>
<dbReference type="SUPFAM" id="SSF57701">
    <property type="entry name" value="Zn2/Cys6 DNA-binding domain"/>
    <property type="match status" value="1"/>
</dbReference>
<dbReference type="InterPro" id="IPR036864">
    <property type="entry name" value="Zn2-C6_fun-type_DNA-bd_sf"/>
</dbReference>
<comment type="subcellular location">
    <subcellularLocation>
        <location evidence="1">Nucleus</location>
    </subcellularLocation>
</comment>
<evidence type="ECO:0000313" key="8">
    <source>
        <dbReference type="Proteomes" id="UP000256645"/>
    </source>
</evidence>
<dbReference type="EMBL" id="PDLM01000028">
    <property type="protein sequence ID" value="RDW56777.1"/>
    <property type="molecule type" value="Genomic_DNA"/>
</dbReference>
<dbReference type="InterPro" id="IPR007219">
    <property type="entry name" value="XnlR_reg_dom"/>
</dbReference>
<dbReference type="GO" id="GO:0008270">
    <property type="term" value="F:zinc ion binding"/>
    <property type="evidence" value="ECO:0007669"/>
    <property type="project" value="InterPro"/>
</dbReference>
<dbReference type="GO" id="GO:0005634">
    <property type="term" value="C:nucleus"/>
    <property type="evidence" value="ECO:0007669"/>
    <property type="project" value="UniProtKB-SubCell"/>
</dbReference>
<evidence type="ECO:0000256" key="4">
    <source>
        <dbReference type="ARBA" id="ARBA00023163"/>
    </source>
</evidence>
<dbReference type="STRING" id="1849047.A0A3D8Q513"/>
<dbReference type="CDD" id="cd00067">
    <property type="entry name" value="GAL4"/>
    <property type="match status" value="1"/>
</dbReference>
<name>A0A3D8Q513_9HELO</name>
<dbReference type="Proteomes" id="UP000256645">
    <property type="component" value="Unassembled WGS sequence"/>
</dbReference>
<keyword evidence="5" id="KW-0539">Nucleus</keyword>
<comment type="caution">
    <text evidence="7">The sequence shown here is derived from an EMBL/GenBank/DDBJ whole genome shotgun (WGS) entry which is preliminary data.</text>
</comment>
<sequence>MAATRATNSCVACRNGKRRCDRDRPKCATCFRCVYDVDVPRPLGIDSDHPSAHVYGPGHSALSISSQPSGTAMGVSASAGLIDITASTDPFRHESIRKPTVDAITQKELFRIVGSPNNMRQVASSYFASISRRIPIVSANRFLDKLPSTVSTGCDADFAALCLSIYLILEVPQPGDVSMQSSLYVKVKGILSLLEATSYHSLEVVQSRILVAFYEMGHGLYPAATASIGACGKMARFIGLHSDSTYQNPDEETAWKILAEEKRRTLWALHNLDRYLNLCTQESLFVTPFPQGTDPLPIEESCWSQDIALNPVVHTLNTPSDVSIASFARECQICHLVGRVQRNVYDPTPDASFQAQEAEQLEVTMLAFIPLLRQDGEEFGKYCISFAICSSAIYTLYAASLESDKYDPGSMNRHYTLLEETSLELTRYCRRLFEIEEEIDYGLLSPFVPYALYQSAVIQLRFGNLNRVTTYTENVDYLKMVLGYFTKRWLVAARYLRELEADSPPLLLTIA</sequence>
<dbReference type="Pfam" id="PF04082">
    <property type="entry name" value="Fungal_trans"/>
    <property type="match status" value="1"/>
</dbReference>
<evidence type="ECO:0000313" key="7">
    <source>
        <dbReference type="EMBL" id="RDW56777.1"/>
    </source>
</evidence>
<dbReference type="OrthoDB" id="3522308at2759"/>
<dbReference type="PANTHER" id="PTHR47338">
    <property type="entry name" value="ZN(II)2CYS6 TRANSCRIPTION FACTOR (EUROFUNG)-RELATED"/>
    <property type="match status" value="1"/>
</dbReference>
<evidence type="ECO:0000256" key="5">
    <source>
        <dbReference type="ARBA" id="ARBA00023242"/>
    </source>
</evidence>
<dbReference type="GO" id="GO:0006351">
    <property type="term" value="P:DNA-templated transcription"/>
    <property type="evidence" value="ECO:0007669"/>
    <property type="project" value="InterPro"/>
</dbReference>
<organism evidence="7 8">
    <name type="scientific">Coleophoma cylindrospora</name>
    <dbReference type="NCBI Taxonomy" id="1849047"/>
    <lineage>
        <taxon>Eukaryota</taxon>
        <taxon>Fungi</taxon>
        <taxon>Dikarya</taxon>
        <taxon>Ascomycota</taxon>
        <taxon>Pezizomycotina</taxon>
        <taxon>Leotiomycetes</taxon>
        <taxon>Helotiales</taxon>
        <taxon>Dermateaceae</taxon>
        <taxon>Coleophoma</taxon>
    </lineage>
</organism>
<evidence type="ECO:0000256" key="2">
    <source>
        <dbReference type="ARBA" id="ARBA00022723"/>
    </source>
</evidence>
<feature type="domain" description="Zn(2)-C6 fungal-type" evidence="6">
    <location>
        <begin position="9"/>
        <end position="32"/>
    </location>
</feature>
<evidence type="ECO:0000256" key="1">
    <source>
        <dbReference type="ARBA" id="ARBA00004123"/>
    </source>
</evidence>
<dbReference type="CDD" id="cd12148">
    <property type="entry name" value="fungal_TF_MHR"/>
    <property type="match status" value="1"/>
</dbReference>
<dbReference type="GO" id="GO:0003677">
    <property type="term" value="F:DNA binding"/>
    <property type="evidence" value="ECO:0007669"/>
    <property type="project" value="InterPro"/>
</dbReference>
<dbReference type="AlphaFoldDB" id="A0A3D8Q513"/>
<keyword evidence="3" id="KW-0805">Transcription regulation</keyword>
<protein>
    <recommendedName>
        <fullName evidence="6">Zn(2)-C6 fungal-type domain-containing protein</fullName>
    </recommendedName>
</protein>
<dbReference type="InterPro" id="IPR001138">
    <property type="entry name" value="Zn2Cys6_DnaBD"/>
</dbReference>
<evidence type="ECO:0000259" key="6">
    <source>
        <dbReference type="PROSITE" id="PS50048"/>
    </source>
</evidence>
<dbReference type="GO" id="GO:0000981">
    <property type="term" value="F:DNA-binding transcription factor activity, RNA polymerase II-specific"/>
    <property type="evidence" value="ECO:0007669"/>
    <property type="project" value="InterPro"/>
</dbReference>
<proteinExistence type="predicted"/>
<accession>A0A3D8Q513</accession>
<dbReference type="PANTHER" id="PTHR47338:SF20">
    <property type="entry name" value="ZN(II)2CYS6 TRANSCRIPTION FACTOR (EUROFUNG)"/>
    <property type="match status" value="1"/>
</dbReference>
<dbReference type="InterPro" id="IPR050815">
    <property type="entry name" value="TF_fung"/>
</dbReference>
<evidence type="ECO:0000256" key="3">
    <source>
        <dbReference type="ARBA" id="ARBA00023015"/>
    </source>
</evidence>
<dbReference type="SMART" id="SM00066">
    <property type="entry name" value="GAL4"/>
    <property type="match status" value="1"/>
</dbReference>
<keyword evidence="8" id="KW-1185">Reference proteome</keyword>
<keyword evidence="2" id="KW-0479">Metal-binding</keyword>
<gene>
    <name evidence="7" type="ORF">BP6252_13961</name>
</gene>